<dbReference type="EMBL" id="JABELV010000137">
    <property type="protein sequence ID" value="KAG7529755.1"/>
    <property type="molecule type" value="Genomic_DNA"/>
</dbReference>
<evidence type="ECO:0000259" key="4">
    <source>
        <dbReference type="Pfam" id="PF16979"/>
    </source>
</evidence>
<dbReference type="Pfam" id="PF16978">
    <property type="entry name" value="CRIM"/>
    <property type="match status" value="1"/>
</dbReference>
<dbReference type="PANTHER" id="PTHR13335:SF1">
    <property type="entry name" value="TARGET OF RAPAMYCIN COMPLEX 2 SUBUNIT MAPKAP1"/>
    <property type="match status" value="1"/>
</dbReference>
<dbReference type="GO" id="GO:0005737">
    <property type="term" value="C:cytoplasm"/>
    <property type="evidence" value="ECO:0007669"/>
    <property type="project" value="TreeGrafter"/>
</dbReference>
<proteinExistence type="inferred from homology"/>
<dbReference type="Proteomes" id="UP000812966">
    <property type="component" value="Unassembled WGS sequence"/>
</dbReference>
<dbReference type="InterPro" id="IPR031567">
    <property type="entry name" value="CRIM_dom"/>
</dbReference>
<accession>A0A8K0JHC8</accession>
<evidence type="ECO:0008006" key="7">
    <source>
        <dbReference type="Google" id="ProtNLM"/>
    </source>
</evidence>
<dbReference type="GO" id="GO:0031932">
    <property type="term" value="C:TORC2 complex"/>
    <property type="evidence" value="ECO:0007669"/>
    <property type="project" value="InterPro"/>
</dbReference>
<dbReference type="AlphaFoldDB" id="A0A8K0JHC8"/>
<dbReference type="InterPro" id="IPR008828">
    <property type="entry name" value="Sin1/Avo1"/>
</dbReference>
<dbReference type="GO" id="GO:0005546">
    <property type="term" value="F:phosphatidylinositol-4,5-bisphosphate binding"/>
    <property type="evidence" value="ECO:0007669"/>
    <property type="project" value="TreeGrafter"/>
</dbReference>
<dbReference type="GO" id="GO:0005886">
    <property type="term" value="C:plasma membrane"/>
    <property type="evidence" value="ECO:0007669"/>
    <property type="project" value="TreeGrafter"/>
</dbReference>
<evidence type="ECO:0000313" key="6">
    <source>
        <dbReference type="Proteomes" id="UP000812966"/>
    </source>
</evidence>
<name>A0A8K0JHC8_9TREE</name>
<dbReference type="Pfam" id="PF16979">
    <property type="entry name" value="SIN1_PH"/>
    <property type="match status" value="1"/>
</dbReference>
<protein>
    <recommendedName>
        <fullName evidence="7">Sin1 middle CRIM domain-containing protein</fullName>
    </recommendedName>
</protein>
<evidence type="ECO:0000313" key="5">
    <source>
        <dbReference type="EMBL" id="KAG7529755.1"/>
    </source>
</evidence>
<gene>
    <name evidence="5" type="ORF">FFLO_05444</name>
</gene>
<sequence>MGNPFARYASAPPPPGSSVPTLTLDIYFPFSKDSTKPLSVTVRKDVSVDELIGWALHQYLEEDRSPGLEEGHERGPNRGFDPEVWYSTIGWALRMVEDDGEVDEDFPALDRESQVSKFSFGSFAVVEATPTQIEQSLAKQPLQRSGRATPQIQQHSQLGGSMISPTATPVNNAPAAAGPSFSASTLGAPSRNALLNTPAANAYGGLNASVGTAAVGGVIVSLKVRVILASDLQFSTTISVPSEMYFADITEALIRKKNLTPPLPEEWVLVLGDLSMVLPLDRTVESLMGNVQLALVRKEWAQTHGLAVAKANERLGGDPSTSIFKRRSEAPRQSSPRADITSTYKKFIVQRKMPIGRHERILAIDGDYIHVSHLADARCRLPSTHTLSRDTR</sequence>
<dbReference type="GO" id="GO:0038203">
    <property type="term" value="P:TORC2 signaling"/>
    <property type="evidence" value="ECO:0007669"/>
    <property type="project" value="TreeGrafter"/>
</dbReference>
<evidence type="ECO:0000259" key="3">
    <source>
        <dbReference type="Pfam" id="PF16978"/>
    </source>
</evidence>
<dbReference type="PANTHER" id="PTHR13335">
    <property type="entry name" value="TARGET OF RAPAMYCIN COMPLEX 2 SUBUNIT MAPKAP1"/>
    <property type="match status" value="1"/>
</dbReference>
<feature type="domain" description="CRIM" evidence="3">
    <location>
        <begin position="3"/>
        <end position="135"/>
    </location>
</feature>
<evidence type="ECO:0000256" key="2">
    <source>
        <dbReference type="SAM" id="MobiDB-lite"/>
    </source>
</evidence>
<feature type="domain" description="SIN1-type PH" evidence="4">
    <location>
        <begin position="343"/>
        <end position="376"/>
    </location>
</feature>
<reference evidence="5" key="1">
    <citation type="submission" date="2020-04" db="EMBL/GenBank/DDBJ databases">
        <title>Analysis of mating type loci in Filobasidium floriforme.</title>
        <authorList>
            <person name="Nowrousian M."/>
        </authorList>
    </citation>
    <scope>NUCLEOTIDE SEQUENCE</scope>
    <source>
        <strain evidence="5">CBS 6242</strain>
    </source>
</reference>
<feature type="region of interest" description="Disordered" evidence="2">
    <location>
        <begin position="318"/>
        <end position="338"/>
    </location>
</feature>
<evidence type="ECO:0000256" key="1">
    <source>
        <dbReference type="ARBA" id="ARBA00009407"/>
    </source>
</evidence>
<organism evidence="5 6">
    <name type="scientific">Filobasidium floriforme</name>
    <dbReference type="NCBI Taxonomy" id="5210"/>
    <lineage>
        <taxon>Eukaryota</taxon>
        <taxon>Fungi</taxon>
        <taxon>Dikarya</taxon>
        <taxon>Basidiomycota</taxon>
        <taxon>Agaricomycotina</taxon>
        <taxon>Tremellomycetes</taxon>
        <taxon>Filobasidiales</taxon>
        <taxon>Filobasidiaceae</taxon>
        <taxon>Filobasidium</taxon>
    </lineage>
</organism>
<keyword evidence="6" id="KW-1185">Reference proteome</keyword>
<feature type="region of interest" description="Disordered" evidence="2">
    <location>
        <begin position="137"/>
        <end position="157"/>
    </location>
</feature>
<dbReference type="InterPro" id="IPR031313">
    <property type="entry name" value="Sin1_PH_dom"/>
</dbReference>
<comment type="similarity">
    <text evidence="1">Belongs to the SIN1 family.</text>
</comment>
<comment type="caution">
    <text evidence="5">The sequence shown here is derived from an EMBL/GenBank/DDBJ whole genome shotgun (WGS) entry which is preliminary data.</text>
</comment>